<dbReference type="InterPro" id="IPR020867">
    <property type="entry name" value="THF_DH/CycHdrlase_CS"/>
</dbReference>
<evidence type="ECO:0000256" key="1">
    <source>
        <dbReference type="ARBA" id="ARBA00004777"/>
    </source>
</evidence>
<dbReference type="EMBL" id="AP013035">
    <property type="protein sequence ID" value="BAT71509.1"/>
    <property type="molecule type" value="Genomic_DNA"/>
</dbReference>
<dbReference type="EC" id="1.5.1.5" evidence="12"/>
<comment type="similarity">
    <text evidence="12">Belongs to the tetrahydrofolate dehydrogenase/cyclohydrolase family.</text>
</comment>
<dbReference type="PRINTS" id="PR00085">
    <property type="entry name" value="THFDHDRGNASE"/>
</dbReference>
<feature type="binding site" evidence="12">
    <location>
        <begin position="169"/>
        <end position="171"/>
    </location>
    <ligand>
        <name>NADP(+)</name>
        <dbReference type="ChEBI" id="CHEBI:58349"/>
    </ligand>
</feature>
<dbReference type="GO" id="GO:0006164">
    <property type="term" value="P:purine nucleotide biosynthetic process"/>
    <property type="evidence" value="ECO:0007669"/>
    <property type="project" value="UniProtKB-KW"/>
</dbReference>
<dbReference type="Proteomes" id="UP000063234">
    <property type="component" value="Chromosome"/>
</dbReference>
<dbReference type="CDD" id="cd01080">
    <property type="entry name" value="NAD_bind_m-THF_DH_Cyclohyd"/>
    <property type="match status" value="1"/>
</dbReference>
<dbReference type="UniPathway" id="UPA00193"/>
<keyword evidence="16" id="KW-1185">Reference proteome</keyword>
<dbReference type="FunFam" id="3.40.50.720:FF:000094">
    <property type="entry name" value="Bifunctional protein FolD"/>
    <property type="match status" value="1"/>
</dbReference>
<accession>A0A0S3QT56</accession>
<keyword evidence="11 12" id="KW-0511">Multifunctional enzyme</keyword>
<dbReference type="GO" id="GO:0009086">
    <property type="term" value="P:methionine biosynthetic process"/>
    <property type="evidence" value="ECO:0007669"/>
    <property type="project" value="UniProtKB-KW"/>
</dbReference>
<dbReference type="RefSeq" id="WP_068549505.1">
    <property type="nucleotide sequence ID" value="NZ_AP013035.1"/>
</dbReference>
<evidence type="ECO:0000256" key="10">
    <source>
        <dbReference type="ARBA" id="ARBA00023167"/>
    </source>
</evidence>
<comment type="catalytic activity">
    <reaction evidence="12">
        <text>(6R)-5,10-methylene-5,6,7,8-tetrahydrofolate + NADP(+) = (6R)-5,10-methenyltetrahydrofolate + NADPH</text>
        <dbReference type="Rhea" id="RHEA:22812"/>
        <dbReference type="ChEBI" id="CHEBI:15636"/>
        <dbReference type="ChEBI" id="CHEBI:57455"/>
        <dbReference type="ChEBI" id="CHEBI:57783"/>
        <dbReference type="ChEBI" id="CHEBI:58349"/>
        <dbReference type="EC" id="1.5.1.5"/>
    </reaction>
</comment>
<dbReference type="NCBIfam" id="NF010783">
    <property type="entry name" value="PRK14186.1"/>
    <property type="match status" value="1"/>
</dbReference>
<dbReference type="PANTHER" id="PTHR48099:SF5">
    <property type="entry name" value="C-1-TETRAHYDROFOLATE SYNTHASE, CYTOPLASMIC"/>
    <property type="match status" value="1"/>
</dbReference>
<feature type="domain" description="Tetrahydrofolate dehydrogenase/cyclohydrolase NAD(P)-binding" evidence="14">
    <location>
        <begin position="143"/>
        <end position="283"/>
    </location>
</feature>
<comment type="pathway">
    <text evidence="1 12">One-carbon metabolism; tetrahydrofolate interconversion.</text>
</comment>
<evidence type="ECO:0000256" key="11">
    <source>
        <dbReference type="ARBA" id="ARBA00023268"/>
    </source>
</evidence>
<dbReference type="PANTHER" id="PTHR48099">
    <property type="entry name" value="C-1-TETRAHYDROFOLATE SYNTHASE, CYTOPLASMIC-RELATED"/>
    <property type="match status" value="1"/>
</dbReference>
<protein>
    <recommendedName>
        <fullName evidence="12">Bifunctional protein FolD</fullName>
    </recommendedName>
    <domain>
        <recommendedName>
            <fullName evidence="12">Methylenetetrahydrofolate dehydrogenase</fullName>
            <ecNumber evidence="12">1.5.1.5</ecNumber>
        </recommendedName>
    </domain>
    <domain>
        <recommendedName>
            <fullName evidence="12">Methenyltetrahydrofolate cyclohydrolase</fullName>
            <ecNumber evidence="12">3.5.4.9</ecNumber>
        </recommendedName>
    </domain>
</protein>
<keyword evidence="8 12" id="KW-0560">Oxidoreductase</keyword>
<evidence type="ECO:0000313" key="16">
    <source>
        <dbReference type="Proteomes" id="UP000063234"/>
    </source>
</evidence>
<evidence type="ECO:0000256" key="12">
    <source>
        <dbReference type="HAMAP-Rule" id="MF_01576"/>
    </source>
</evidence>
<dbReference type="Gene3D" id="3.40.50.720">
    <property type="entry name" value="NAD(P)-binding Rossmann-like Domain"/>
    <property type="match status" value="1"/>
</dbReference>
<evidence type="ECO:0000256" key="8">
    <source>
        <dbReference type="ARBA" id="ARBA00023002"/>
    </source>
</evidence>
<dbReference type="InterPro" id="IPR020631">
    <property type="entry name" value="THF_DH/CycHdrlase_NAD-bd_dom"/>
</dbReference>
<dbReference type="InterPro" id="IPR046346">
    <property type="entry name" value="Aminoacid_DH-like_N_sf"/>
</dbReference>
<dbReference type="InterPro" id="IPR020630">
    <property type="entry name" value="THF_DH/CycHdrlase_cat_dom"/>
</dbReference>
<evidence type="ECO:0000313" key="15">
    <source>
        <dbReference type="EMBL" id="BAT71509.1"/>
    </source>
</evidence>
<evidence type="ECO:0000256" key="7">
    <source>
        <dbReference type="ARBA" id="ARBA00022857"/>
    </source>
</evidence>
<organism evidence="15 16">
    <name type="scientific">Thermosulfidibacter takaii (strain DSM 17441 / JCM 13301 / NBRC 103674 / ABI70S6)</name>
    <dbReference type="NCBI Taxonomy" id="1298851"/>
    <lineage>
        <taxon>Bacteria</taxon>
        <taxon>Pseudomonadati</taxon>
        <taxon>Thermosulfidibacterota</taxon>
        <taxon>Thermosulfidibacteria</taxon>
        <taxon>Thermosulfidibacterales</taxon>
        <taxon>Thermosulfidibacteraceae</taxon>
    </lineage>
</organism>
<comment type="function">
    <text evidence="12">Catalyzes the oxidation of 5,10-methylenetetrahydrofolate to 5,10-methenyltetrahydrofolate and then the hydrolysis of 5,10-methenyltetrahydrofolate to 10-formyltetrahydrofolate.</text>
</comment>
<dbReference type="GO" id="GO:0005829">
    <property type="term" value="C:cytosol"/>
    <property type="evidence" value="ECO:0007669"/>
    <property type="project" value="TreeGrafter"/>
</dbReference>
<keyword evidence="5 12" id="KW-0658">Purine biosynthesis</keyword>
<dbReference type="Pfam" id="PF00763">
    <property type="entry name" value="THF_DHG_CYH"/>
    <property type="match status" value="1"/>
</dbReference>
<proteinExistence type="inferred from homology"/>
<evidence type="ECO:0000259" key="14">
    <source>
        <dbReference type="Pfam" id="PF02882"/>
    </source>
</evidence>
<evidence type="ECO:0000256" key="6">
    <source>
        <dbReference type="ARBA" id="ARBA00022801"/>
    </source>
</evidence>
<keyword evidence="9 12" id="KW-0368">Histidine biosynthesis</keyword>
<dbReference type="HAMAP" id="MF_01576">
    <property type="entry name" value="THF_DHG_CYH"/>
    <property type="match status" value="1"/>
</dbReference>
<keyword evidence="7 12" id="KW-0521">NADP</keyword>
<keyword evidence="6 12" id="KW-0378">Hydrolase</keyword>
<dbReference type="FunFam" id="3.40.50.10860:FF:000005">
    <property type="entry name" value="C-1-tetrahydrofolate synthase, cytoplasmic, putative"/>
    <property type="match status" value="1"/>
</dbReference>
<feature type="domain" description="Tetrahydrofolate dehydrogenase/cyclohydrolase catalytic" evidence="13">
    <location>
        <begin position="6"/>
        <end position="123"/>
    </location>
</feature>
<evidence type="ECO:0000256" key="4">
    <source>
        <dbReference type="ARBA" id="ARBA00022605"/>
    </source>
</evidence>
<dbReference type="GO" id="GO:0000105">
    <property type="term" value="P:L-histidine biosynthetic process"/>
    <property type="evidence" value="ECO:0007669"/>
    <property type="project" value="UniProtKB-KW"/>
</dbReference>
<dbReference type="InterPro" id="IPR036291">
    <property type="entry name" value="NAD(P)-bd_dom_sf"/>
</dbReference>
<dbReference type="KEGG" id="ttk:TST_0704"/>
<dbReference type="GO" id="GO:0004477">
    <property type="term" value="F:methenyltetrahydrofolate cyclohydrolase activity"/>
    <property type="evidence" value="ECO:0007669"/>
    <property type="project" value="UniProtKB-UniRule"/>
</dbReference>
<evidence type="ECO:0000256" key="3">
    <source>
        <dbReference type="ARBA" id="ARBA00022563"/>
    </source>
</evidence>
<evidence type="ECO:0000256" key="9">
    <source>
        <dbReference type="ARBA" id="ARBA00023102"/>
    </source>
</evidence>
<evidence type="ECO:0000256" key="5">
    <source>
        <dbReference type="ARBA" id="ARBA00022755"/>
    </source>
</evidence>
<comment type="subunit">
    <text evidence="2 12">Homodimer.</text>
</comment>
<name>A0A0S3QT56_THET7</name>
<dbReference type="Pfam" id="PF02882">
    <property type="entry name" value="THF_DHG_CYH_C"/>
    <property type="match status" value="1"/>
</dbReference>
<dbReference type="STRING" id="1298851.TST_0704"/>
<comment type="catalytic activity">
    <reaction evidence="12">
        <text>(6R)-5,10-methenyltetrahydrofolate + H2O = (6R)-10-formyltetrahydrofolate + H(+)</text>
        <dbReference type="Rhea" id="RHEA:23700"/>
        <dbReference type="ChEBI" id="CHEBI:15377"/>
        <dbReference type="ChEBI" id="CHEBI:15378"/>
        <dbReference type="ChEBI" id="CHEBI:57455"/>
        <dbReference type="ChEBI" id="CHEBI:195366"/>
        <dbReference type="EC" id="3.5.4.9"/>
    </reaction>
</comment>
<keyword evidence="4 12" id="KW-0028">Amino-acid biosynthesis</keyword>
<sequence length="289" mass="31369">METKILSGKELAESVLGNVKKKIDTYVSKGKRPPGLAVLLVGDDPASKIYVSKKQEACERVGIKSFSCCFPSDTRFEVIKGTIEELNEKDEVDGILLQLPLPDGLREKTLDLLYAIDPSKDVDGFHPYNVGLVSIGDKRGIQPCTPKGVMYMLDHYGIDVEGKNITMVGASNIVGKPMAVMLVNRMATVSICHIKTRCVEEFTKNADIVISATGVPHLIKRDMVKEGAVIIDVGISRLNGKIVGDVDFEGMLGHVAAITPVPGGVGPMTVAMLMENTLECYVRREVLHS</sequence>
<keyword evidence="10 12" id="KW-0486">Methionine biosynthesis</keyword>
<keyword evidence="3 12" id="KW-0554">One-carbon metabolism</keyword>
<feature type="binding site" evidence="12">
    <location>
        <position position="194"/>
    </location>
    <ligand>
        <name>NADP(+)</name>
        <dbReference type="ChEBI" id="CHEBI:58349"/>
    </ligand>
</feature>
<dbReference type="GO" id="GO:0004488">
    <property type="term" value="F:methylenetetrahydrofolate dehydrogenase (NADP+) activity"/>
    <property type="evidence" value="ECO:0007669"/>
    <property type="project" value="UniProtKB-UniRule"/>
</dbReference>
<dbReference type="OrthoDB" id="9803580at2"/>
<dbReference type="SUPFAM" id="SSF53223">
    <property type="entry name" value="Aminoacid dehydrogenase-like, N-terminal domain"/>
    <property type="match status" value="1"/>
</dbReference>
<dbReference type="SUPFAM" id="SSF51735">
    <property type="entry name" value="NAD(P)-binding Rossmann-fold domains"/>
    <property type="match status" value="1"/>
</dbReference>
<dbReference type="EC" id="3.5.4.9" evidence="12"/>
<dbReference type="AlphaFoldDB" id="A0A0S3QT56"/>
<dbReference type="Gene3D" id="3.40.50.10860">
    <property type="entry name" value="Leucine Dehydrogenase, chain A, domain 1"/>
    <property type="match status" value="1"/>
</dbReference>
<gene>
    <name evidence="12 15" type="primary">folD</name>
    <name evidence="15" type="ORF">TST_0704</name>
</gene>
<reference evidence="16" key="1">
    <citation type="journal article" date="2018" name="Science">
        <title>A primordial and reversible TCA cycle in a facultatively chemolithoautotrophic thermophile.</title>
        <authorList>
            <person name="Nunoura T."/>
            <person name="Chikaraishi Y."/>
            <person name="Izaki R."/>
            <person name="Suwa T."/>
            <person name="Sato T."/>
            <person name="Harada T."/>
            <person name="Mori K."/>
            <person name="Kato Y."/>
            <person name="Miyazaki M."/>
            <person name="Shimamura S."/>
            <person name="Yanagawa K."/>
            <person name="Shuto A."/>
            <person name="Ohkouchi N."/>
            <person name="Fujita N."/>
            <person name="Takaki Y."/>
            <person name="Atomi H."/>
            <person name="Takai K."/>
        </authorList>
    </citation>
    <scope>NUCLEOTIDE SEQUENCE [LARGE SCALE GENOMIC DNA]</scope>
    <source>
        <strain evidence="16">DSM 17441 / JCM 13301 / NBRC 103674 / ABI70S6</strain>
    </source>
</reference>
<dbReference type="PROSITE" id="PS00767">
    <property type="entry name" value="THF_DHG_CYH_2"/>
    <property type="match status" value="1"/>
</dbReference>
<evidence type="ECO:0000256" key="2">
    <source>
        <dbReference type="ARBA" id="ARBA00011738"/>
    </source>
</evidence>
<evidence type="ECO:0000259" key="13">
    <source>
        <dbReference type="Pfam" id="PF00763"/>
    </source>
</evidence>
<dbReference type="InterPro" id="IPR000672">
    <property type="entry name" value="THF_DH/CycHdrlase"/>
</dbReference>
<dbReference type="PATRIC" id="fig|1298851.3.peg.732"/>
<feature type="binding site" evidence="12">
    <location>
        <position position="235"/>
    </location>
    <ligand>
        <name>NADP(+)</name>
        <dbReference type="ChEBI" id="CHEBI:58349"/>
    </ligand>
</feature>
<dbReference type="GO" id="GO:0035999">
    <property type="term" value="P:tetrahydrofolate interconversion"/>
    <property type="evidence" value="ECO:0007669"/>
    <property type="project" value="UniProtKB-UniRule"/>
</dbReference>